<organism evidence="2 3">
    <name type="scientific">Ensete ventricosum</name>
    <name type="common">Abyssinian banana</name>
    <name type="synonym">Musa ensete</name>
    <dbReference type="NCBI Taxonomy" id="4639"/>
    <lineage>
        <taxon>Eukaryota</taxon>
        <taxon>Viridiplantae</taxon>
        <taxon>Streptophyta</taxon>
        <taxon>Embryophyta</taxon>
        <taxon>Tracheophyta</taxon>
        <taxon>Spermatophyta</taxon>
        <taxon>Magnoliopsida</taxon>
        <taxon>Liliopsida</taxon>
        <taxon>Zingiberales</taxon>
        <taxon>Musaceae</taxon>
        <taxon>Ensete</taxon>
    </lineage>
</organism>
<dbReference type="EMBL" id="AMZH03022325">
    <property type="protein sequence ID" value="RRT37419.1"/>
    <property type="molecule type" value="Genomic_DNA"/>
</dbReference>
<feature type="compositionally biased region" description="Basic and acidic residues" evidence="1">
    <location>
        <begin position="241"/>
        <end position="251"/>
    </location>
</feature>
<gene>
    <name evidence="2" type="ORF">B296_00038987</name>
</gene>
<comment type="caution">
    <text evidence="2">The sequence shown here is derived from an EMBL/GenBank/DDBJ whole genome shotgun (WGS) entry which is preliminary data.</text>
</comment>
<evidence type="ECO:0000313" key="3">
    <source>
        <dbReference type="Proteomes" id="UP000287651"/>
    </source>
</evidence>
<evidence type="ECO:0000313" key="2">
    <source>
        <dbReference type="EMBL" id="RRT37419.1"/>
    </source>
</evidence>
<proteinExistence type="predicted"/>
<protein>
    <submittedName>
        <fullName evidence="2">Uncharacterized protein</fullName>
    </submittedName>
</protein>
<accession>A0A426XD68</accession>
<sequence>MRLGGAMSPFPIIWRKISVHVELRGIVGGHVWLKSDPSILLDGPEVGPRDCSAWGCFYSSRFSAIRVSVAMKWFTLCIISGTVVGGFFTKDHSSLDEPQKAATCSVGSELPSHGSKVGSLKLVGIGLSRISGVKDDPCLELPPASSFDLVTSFCTSSSRFFTWRSCTQSESVESDDSMSGSREVSSTPRYGVVDLSGMIEGVSDQIFDGSRSVVSGRVAPRGPESPLDRPGAAGAPVEVEPWTRRAEECGG</sequence>
<reference evidence="2 3" key="1">
    <citation type="journal article" date="2014" name="Agronomy (Basel)">
        <title>A Draft Genome Sequence for Ensete ventricosum, the Drought-Tolerant Tree Against Hunger.</title>
        <authorList>
            <person name="Harrison J."/>
            <person name="Moore K.A."/>
            <person name="Paszkiewicz K."/>
            <person name="Jones T."/>
            <person name="Grant M."/>
            <person name="Ambacheew D."/>
            <person name="Muzemil S."/>
            <person name="Studholme D.J."/>
        </authorList>
    </citation>
    <scope>NUCLEOTIDE SEQUENCE [LARGE SCALE GENOMIC DNA]</scope>
</reference>
<name>A0A426XD68_ENSVE</name>
<feature type="region of interest" description="Disordered" evidence="1">
    <location>
        <begin position="214"/>
        <end position="251"/>
    </location>
</feature>
<evidence type="ECO:0000256" key="1">
    <source>
        <dbReference type="SAM" id="MobiDB-lite"/>
    </source>
</evidence>
<dbReference type="Proteomes" id="UP000287651">
    <property type="component" value="Unassembled WGS sequence"/>
</dbReference>
<dbReference type="AlphaFoldDB" id="A0A426XD68"/>